<dbReference type="GO" id="GO:0030544">
    <property type="term" value="F:Hsp70 protein binding"/>
    <property type="evidence" value="ECO:0007669"/>
    <property type="project" value="InterPro"/>
</dbReference>
<keyword evidence="8" id="KW-1185">Reference proteome</keyword>
<dbReference type="Pfam" id="PF16717">
    <property type="entry name" value="RAC_head"/>
    <property type="match status" value="1"/>
</dbReference>
<protein>
    <recommendedName>
        <fullName evidence="6">J domain-containing protein</fullName>
    </recommendedName>
</protein>
<dbReference type="InterPro" id="IPR044634">
    <property type="entry name" value="Zuotin/DnaJC2"/>
</dbReference>
<feature type="compositionally biased region" description="Basic and acidic residues" evidence="5">
    <location>
        <begin position="760"/>
        <end position="777"/>
    </location>
</feature>
<evidence type="ECO:0000256" key="4">
    <source>
        <dbReference type="SAM" id="Coils"/>
    </source>
</evidence>
<dbReference type="PANTHER" id="PTHR43999:SF1">
    <property type="entry name" value="DNAJ HOMOLOG SUBFAMILY C MEMBER 2"/>
    <property type="match status" value="1"/>
</dbReference>
<dbReference type="CDD" id="cd23953">
    <property type="entry name" value="zuotin_NTD"/>
    <property type="match status" value="1"/>
</dbReference>
<dbReference type="InterPro" id="IPR001623">
    <property type="entry name" value="DnaJ_domain"/>
</dbReference>
<feature type="compositionally biased region" description="Acidic residues" evidence="5">
    <location>
        <begin position="778"/>
        <end position="788"/>
    </location>
</feature>
<dbReference type="GeneID" id="43594317"/>
<accession>A0A370U126</accession>
<dbReference type="PROSITE" id="PS50076">
    <property type="entry name" value="DNAJ_2"/>
    <property type="match status" value="1"/>
</dbReference>
<dbReference type="InterPro" id="IPR058871">
    <property type="entry name" value="Zuotin_N"/>
</dbReference>
<dbReference type="GO" id="GO:0051083">
    <property type="term" value="P:'de novo' cotranslational protein folding"/>
    <property type="evidence" value="ECO:0007669"/>
    <property type="project" value="InterPro"/>
</dbReference>
<evidence type="ECO:0000259" key="6">
    <source>
        <dbReference type="PROSITE" id="PS50076"/>
    </source>
</evidence>
<dbReference type="Pfam" id="PF00226">
    <property type="entry name" value="DnaJ"/>
    <property type="match status" value="1"/>
</dbReference>
<feature type="compositionally biased region" description="Basic and acidic residues" evidence="5">
    <location>
        <begin position="1010"/>
        <end position="1055"/>
    </location>
</feature>
<dbReference type="PROSITE" id="PS00636">
    <property type="entry name" value="DNAJ_1"/>
    <property type="match status" value="1"/>
</dbReference>
<dbReference type="SUPFAM" id="SSF46565">
    <property type="entry name" value="Chaperone J-domain"/>
    <property type="match status" value="1"/>
</dbReference>
<dbReference type="STRING" id="2656787.A0A370U126"/>
<evidence type="ECO:0000256" key="3">
    <source>
        <dbReference type="ARBA" id="ARBA00023186"/>
    </source>
</evidence>
<dbReference type="InterPro" id="IPR054076">
    <property type="entry name" value="ZUO1-like_ZHD"/>
</dbReference>
<dbReference type="InterPro" id="IPR032003">
    <property type="entry name" value="RAC_head"/>
</dbReference>
<dbReference type="InterPro" id="IPR018253">
    <property type="entry name" value="DnaJ_domain_CS"/>
</dbReference>
<keyword evidence="4" id="KW-0175">Coiled coil</keyword>
<evidence type="ECO:0000313" key="8">
    <source>
        <dbReference type="Proteomes" id="UP000254866"/>
    </source>
</evidence>
<feature type="region of interest" description="Disordered" evidence="5">
    <location>
        <begin position="507"/>
        <end position="609"/>
    </location>
</feature>
<dbReference type="GO" id="GO:0043022">
    <property type="term" value="F:ribosome binding"/>
    <property type="evidence" value="ECO:0007669"/>
    <property type="project" value="InterPro"/>
</dbReference>
<dbReference type="AlphaFoldDB" id="A0A370U126"/>
<feature type="compositionally biased region" description="Acidic residues" evidence="5">
    <location>
        <begin position="944"/>
        <end position="953"/>
    </location>
</feature>
<gene>
    <name evidence="7" type="ORF">BP5553_01468</name>
</gene>
<dbReference type="EMBL" id="NPIC01000001">
    <property type="protein sequence ID" value="RDL41489.1"/>
    <property type="molecule type" value="Genomic_DNA"/>
</dbReference>
<comment type="caution">
    <text evidence="7">The sequence shown here is derived from an EMBL/GenBank/DDBJ whole genome shotgun (WGS) entry which is preliminary data.</text>
</comment>
<comment type="subcellular location">
    <subcellularLocation>
        <location evidence="1">Cytoplasm</location>
    </subcellularLocation>
</comment>
<evidence type="ECO:0000313" key="7">
    <source>
        <dbReference type="EMBL" id="RDL41489.1"/>
    </source>
</evidence>
<reference evidence="7 8" key="1">
    <citation type="journal article" date="2018" name="IMA Fungus">
        <title>IMA Genome-F 9: Draft genome sequence of Annulohypoxylon stygium, Aspergillus mulundensis, Berkeleyomyces basicola (syn. Thielaviopsis basicola), Ceratocystis smalleyi, two Cercospora beticola strains, Coleophoma cylindrospora, Fusarium fracticaudum, Phialophora cf. hyalina, and Morchella septimelata.</title>
        <authorList>
            <person name="Wingfield B.D."/>
            <person name="Bills G.F."/>
            <person name="Dong Y."/>
            <person name="Huang W."/>
            <person name="Nel W.J."/>
            <person name="Swalarsk-Parry B.S."/>
            <person name="Vaghefi N."/>
            <person name="Wilken P.M."/>
            <person name="An Z."/>
            <person name="de Beer Z.W."/>
            <person name="De Vos L."/>
            <person name="Chen L."/>
            <person name="Duong T.A."/>
            <person name="Gao Y."/>
            <person name="Hammerbacher A."/>
            <person name="Kikkert J.R."/>
            <person name="Li Y."/>
            <person name="Li H."/>
            <person name="Li K."/>
            <person name="Li Q."/>
            <person name="Liu X."/>
            <person name="Ma X."/>
            <person name="Naidoo K."/>
            <person name="Pethybridge S.J."/>
            <person name="Sun J."/>
            <person name="Steenkamp E.T."/>
            <person name="van der Nest M.A."/>
            <person name="van Wyk S."/>
            <person name="Wingfield M.J."/>
            <person name="Xiong C."/>
            <person name="Yue Q."/>
            <person name="Zhang X."/>
        </authorList>
    </citation>
    <scope>NUCLEOTIDE SEQUENCE [LARGE SCALE GENOMIC DNA]</scope>
    <source>
        <strain evidence="7 8">BP 5553</strain>
    </source>
</reference>
<dbReference type="Proteomes" id="UP000254866">
    <property type="component" value="Unassembled WGS sequence"/>
</dbReference>
<feature type="compositionally biased region" description="Basic residues" evidence="5">
    <location>
        <begin position="957"/>
        <end position="972"/>
    </location>
</feature>
<organism evidence="7 8">
    <name type="scientific">Venustampulla echinocandica</name>
    <dbReference type="NCBI Taxonomy" id="2656787"/>
    <lineage>
        <taxon>Eukaryota</taxon>
        <taxon>Fungi</taxon>
        <taxon>Dikarya</taxon>
        <taxon>Ascomycota</taxon>
        <taxon>Pezizomycotina</taxon>
        <taxon>Leotiomycetes</taxon>
        <taxon>Helotiales</taxon>
        <taxon>Pleuroascaceae</taxon>
        <taxon>Venustampulla</taxon>
    </lineage>
</organism>
<dbReference type="GO" id="GO:0006450">
    <property type="term" value="P:regulation of translational fidelity"/>
    <property type="evidence" value="ECO:0007669"/>
    <property type="project" value="InterPro"/>
</dbReference>
<feature type="region of interest" description="Disordered" evidence="5">
    <location>
        <begin position="1"/>
        <end position="47"/>
    </location>
</feature>
<evidence type="ECO:0000256" key="5">
    <source>
        <dbReference type="SAM" id="MobiDB-lite"/>
    </source>
</evidence>
<evidence type="ECO:0000256" key="1">
    <source>
        <dbReference type="ARBA" id="ARBA00004496"/>
    </source>
</evidence>
<dbReference type="PANTHER" id="PTHR43999">
    <property type="entry name" value="DNAJ HOMOLOG SUBFAMILY C MEMBER 2"/>
    <property type="match status" value="1"/>
</dbReference>
<feature type="compositionally biased region" description="Basic and acidic residues" evidence="5">
    <location>
        <begin position="550"/>
        <end position="571"/>
    </location>
</feature>
<keyword evidence="2" id="KW-0963">Cytoplasm</keyword>
<dbReference type="InterPro" id="IPR036869">
    <property type="entry name" value="J_dom_sf"/>
</dbReference>
<feature type="region of interest" description="Disordered" evidence="5">
    <location>
        <begin position="757"/>
        <end position="788"/>
    </location>
</feature>
<dbReference type="GO" id="GO:0005829">
    <property type="term" value="C:cytosol"/>
    <property type="evidence" value="ECO:0007669"/>
    <property type="project" value="TreeGrafter"/>
</dbReference>
<keyword evidence="3" id="KW-0143">Chaperone</keyword>
<feature type="region of interest" description="Disordered" evidence="5">
    <location>
        <begin position="944"/>
        <end position="980"/>
    </location>
</feature>
<feature type="compositionally biased region" description="Low complexity" evidence="5">
    <location>
        <begin position="585"/>
        <end position="601"/>
    </location>
</feature>
<name>A0A370U126_9HELO</name>
<dbReference type="CDD" id="cd06257">
    <property type="entry name" value="DnaJ"/>
    <property type="match status" value="1"/>
</dbReference>
<dbReference type="RefSeq" id="XP_031874145.1">
    <property type="nucleotide sequence ID" value="XM_032010091.1"/>
</dbReference>
<dbReference type="OrthoDB" id="1690618at2759"/>
<dbReference type="Gene3D" id="1.10.287.1490">
    <property type="match status" value="1"/>
</dbReference>
<proteinExistence type="predicted"/>
<dbReference type="Pfam" id="PF26185">
    <property type="entry name" value="Zuotin_N"/>
    <property type="match status" value="1"/>
</dbReference>
<dbReference type="SMART" id="SM00271">
    <property type="entry name" value="DnaJ"/>
    <property type="match status" value="1"/>
</dbReference>
<feature type="domain" description="J" evidence="6">
    <location>
        <begin position="804"/>
        <end position="874"/>
    </location>
</feature>
<feature type="coiled-coil region" evidence="4">
    <location>
        <begin position="395"/>
        <end position="443"/>
    </location>
</feature>
<dbReference type="Gene3D" id="1.10.8.840">
    <property type="entry name" value="Ribosome-associated complex head domain"/>
    <property type="match status" value="1"/>
</dbReference>
<feature type="region of interest" description="Disordered" evidence="5">
    <location>
        <begin position="330"/>
        <end position="350"/>
    </location>
</feature>
<sequence length="1147" mass="129994">MEQGESQTPGDGANYGNPSARMEGGEVPRRHHRRTRSEGMAADMSCEGGFDANYTRELEESRQATLSCFEDMLVVHQAQEAQLRESQLKSRLKDSRIQALQYDLRRKETQLEKEATVVRQLQTRFESGAQELDARGSVAKQLWNDVMQMKDQNQQAEVDLEKKRAELNKLRSTLQSLEDRCQKGERITAEQQATIDRLRSKDNERYAKIQTLFNKTQEQEDQIKERDAEVRKLNIDLNKSKEDLSELQSLIRNLQDIRDRDEKIMKEQQCAIDEHLSAHEKKDTEIQQLQNTSQQMEDQIKEQVAKNQQVEAGLRESNEQIAKLKATIQTSEEKRQREQKVTKQQQHSQMTKVQQLEAISHQAKIDIKDRDATIAQLRESRKSNKKTREDQDAVIKTQKDKIRQNESTIKTLKDDVRNRNSAIKSLQSDLKENKSTIKTLQADVDGFDNMVTSFRLGFDAKDATISELNATIRTLTTCIEQNSAMLETVQRKFERLRSAPKQLQSGLLEVNQSVTNEPEGRLRESPTNVTEQTIMEPLGTPGARSAAHADIIDNLEKPENSSPEQQERLDTPKNYVPARPEPQDASVAASASTSASPSASARNEIETTRPPEAIEAAEALLGLGLVGMDTWGVPWESNFSRFPRHPDDIDETNSESTIKSIGDRRYAPYEDFLTPSTIHQEDLGLVPFLPDPPPLHRPPQTPTMTTHAQAGLPLPVLPEGWAGEKDFKAVAHLSPATQRTIEPVGPHFLAHARRARHKRTFSEDDRIQAQENAKKVEDDDSGDISEPEDPMMLSRDAKDWKSQDHYAVLGLTKYRFKATEDQIKRAHRKKVLRHHPDKKAAAGSTEDDSFFKCIQKATEVLLDPVKRRQFDSVDEHADVEPPSKKQAKGDKFYKLWAHVFKSEGRFSRIQPVPKFGDEDSTKEDVDAFYNFFYNFDSWRSFEYQDEDVPDDNENRDQKRHMERKNNNARKKKKQEDTARLRKLVDEAMAGDERIKRFRTEANAAKNKKRLDKEAAEKKAKDDAEAAKEAAAKAAKEAEEKAKADKEQGKKAKEAAKAAVKKNRRVMKGSVKEANYFVSGDASAATIDAVLNDVDLIQGKIDADETAALAGKLNGLKIADEIKSVWSEEAKRLVDAGKVKAGDIKVLA</sequence>
<evidence type="ECO:0000256" key="2">
    <source>
        <dbReference type="ARBA" id="ARBA00022490"/>
    </source>
</evidence>
<feature type="compositionally biased region" description="Polar residues" evidence="5">
    <location>
        <begin position="507"/>
        <end position="516"/>
    </location>
</feature>
<feature type="compositionally biased region" description="Basic and acidic residues" evidence="5">
    <location>
        <begin position="331"/>
        <end position="341"/>
    </location>
</feature>
<feature type="coiled-coil region" evidence="4">
    <location>
        <begin position="104"/>
        <end position="187"/>
    </location>
</feature>
<dbReference type="Gene3D" id="1.10.287.110">
    <property type="entry name" value="DnaJ domain"/>
    <property type="match status" value="1"/>
</dbReference>
<dbReference type="InterPro" id="IPR042569">
    <property type="entry name" value="RAC_head_sf"/>
</dbReference>
<dbReference type="Pfam" id="PF21884">
    <property type="entry name" value="ZUO1-like_ZHD"/>
    <property type="match status" value="1"/>
</dbReference>
<feature type="region of interest" description="Disordered" evidence="5">
    <location>
        <begin position="997"/>
        <end position="1062"/>
    </location>
</feature>